<gene>
    <name evidence="2" type="ORF">LIER_13553</name>
</gene>
<evidence type="ECO:0000313" key="3">
    <source>
        <dbReference type="Proteomes" id="UP001454036"/>
    </source>
</evidence>
<dbReference type="Proteomes" id="UP001454036">
    <property type="component" value="Unassembled WGS sequence"/>
</dbReference>
<name>A0AAV3PZ29_LITER</name>
<reference evidence="2 3" key="1">
    <citation type="submission" date="2024-01" db="EMBL/GenBank/DDBJ databases">
        <title>The complete chloroplast genome sequence of Lithospermum erythrorhizon: insights into the phylogenetic relationship among Boraginaceae species and the maternal lineages of purple gromwells.</title>
        <authorList>
            <person name="Okada T."/>
            <person name="Watanabe K."/>
        </authorList>
    </citation>
    <scope>NUCLEOTIDE SEQUENCE [LARGE SCALE GENOMIC DNA]</scope>
</reference>
<sequence length="187" mass="21485">MFSMDGPNLWDKSSDMHLQPPPYVKLASGPKKSRKKDISEIKKTGRNEKLRKWVIFHCGWCGGTGHNKRSCQSRKSGKESVKPAIKKKKQQTKPQPPSTENEIEQQPPSTENKLEQQPPTTENEPEPPINASRRIRKNVDNDDDYQIVRVVQSPDGVPAVSQREQRRSKRALVKLEQRRAKKRKEEA</sequence>
<evidence type="ECO:0000313" key="2">
    <source>
        <dbReference type="EMBL" id="GAA0155946.1"/>
    </source>
</evidence>
<feature type="compositionally biased region" description="Basic and acidic residues" evidence="1">
    <location>
        <begin position="173"/>
        <end position="187"/>
    </location>
</feature>
<feature type="compositionally biased region" description="Polar residues" evidence="1">
    <location>
        <begin position="98"/>
        <end position="111"/>
    </location>
</feature>
<organism evidence="2 3">
    <name type="scientific">Lithospermum erythrorhizon</name>
    <name type="common">Purple gromwell</name>
    <name type="synonym">Lithospermum officinale var. erythrorhizon</name>
    <dbReference type="NCBI Taxonomy" id="34254"/>
    <lineage>
        <taxon>Eukaryota</taxon>
        <taxon>Viridiplantae</taxon>
        <taxon>Streptophyta</taxon>
        <taxon>Embryophyta</taxon>
        <taxon>Tracheophyta</taxon>
        <taxon>Spermatophyta</taxon>
        <taxon>Magnoliopsida</taxon>
        <taxon>eudicotyledons</taxon>
        <taxon>Gunneridae</taxon>
        <taxon>Pentapetalae</taxon>
        <taxon>asterids</taxon>
        <taxon>lamiids</taxon>
        <taxon>Boraginales</taxon>
        <taxon>Boraginaceae</taxon>
        <taxon>Boraginoideae</taxon>
        <taxon>Lithospermeae</taxon>
        <taxon>Lithospermum</taxon>
    </lineage>
</organism>
<proteinExistence type="predicted"/>
<protein>
    <recommendedName>
        <fullName evidence="4">CCHC-type domain-containing protein</fullName>
    </recommendedName>
</protein>
<feature type="compositionally biased region" description="Basic and acidic residues" evidence="1">
    <location>
        <begin position="36"/>
        <end position="46"/>
    </location>
</feature>
<dbReference type="EMBL" id="BAABME010002754">
    <property type="protein sequence ID" value="GAA0155946.1"/>
    <property type="molecule type" value="Genomic_DNA"/>
</dbReference>
<comment type="caution">
    <text evidence="2">The sequence shown here is derived from an EMBL/GenBank/DDBJ whole genome shotgun (WGS) entry which is preliminary data.</text>
</comment>
<feature type="region of interest" description="Disordered" evidence="1">
    <location>
        <begin position="59"/>
        <end position="187"/>
    </location>
</feature>
<dbReference type="AlphaFoldDB" id="A0AAV3PZ29"/>
<accession>A0AAV3PZ29</accession>
<evidence type="ECO:0000256" key="1">
    <source>
        <dbReference type="SAM" id="MobiDB-lite"/>
    </source>
</evidence>
<feature type="region of interest" description="Disordered" evidence="1">
    <location>
        <begin position="1"/>
        <end position="46"/>
    </location>
</feature>
<evidence type="ECO:0008006" key="4">
    <source>
        <dbReference type="Google" id="ProtNLM"/>
    </source>
</evidence>
<keyword evidence="3" id="KW-1185">Reference proteome</keyword>